<sequence length="205" mass="22774">MPGIYLAAEDQLSIAVAEKLLLSIDPAFEIEQPFPLRGNQELKRRMAAFNNIARSTLPVLVLTDLDAHPCPSALVQAWRGKERFSPNLLFRIAVRETEAWLLADRESFSAYTGIPIDKITQTPEDESDPKGELLRLIRRHCKNRELKAALLPTPGAAAKVGLGYNDALCRYVRGHWSPQSAAALAPSLVRAQRRIGELASRLRQA</sequence>
<dbReference type="EMBL" id="FXAM01000001">
    <property type="protein sequence ID" value="SMF95363.1"/>
    <property type="molecule type" value="Genomic_DNA"/>
</dbReference>
<dbReference type="OrthoDB" id="5763664at2"/>
<organism evidence="1 2">
    <name type="scientific">Methylomagnum ishizawai</name>
    <dbReference type="NCBI Taxonomy" id="1760988"/>
    <lineage>
        <taxon>Bacteria</taxon>
        <taxon>Pseudomonadati</taxon>
        <taxon>Pseudomonadota</taxon>
        <taxon>Gammaproteobacteria</taxon>
        <taxon>Methylococcales</taxon>
        <taxon>Methylococcaceae</taxon>
        <taxon>Methylomagnum</taxon>
    </lineage>
</organism>
<evidence type="ECO:0000313" key="2">
    <source>
        <dbReference type="Proteomes" id="UP000192923"/>
    </source>
</evidence>
<dbReference type="AlphaFoldDB" id="A0A1Y6D3E6"/>
<protein>
    <recommendedName>
        <fullName evidence="3">DUF4276 family protein</fullName>
    </recommendedName>
</protein>
<dbReference type="Proteomes" id="UP000192923">
    <property type="component" value="Unassembled WGS sequence"/>
</dbReference>
<dbReference type="RefSeq" id="WP_085213524.1">
    <property type="nucleotide sequence ID" value="NZ_FXAM01000001.1"/>
</dbReference>
<gene>
    <name evidence="1" type="ORF">SAMN02949497_2726</name>
</gene>
<reference evidence="1 2" key="1">
    <citation type="submission" date="2016-12" db="EMBL/GenBank/DDBJ databases">
        <authorList>
            <person name="Song W.-J."/>
            <person name="Kurnit D.M."/>
        </authorList>
    </citation>
    <scope>NUCLEOTIDE SEQUENCE [LARGE SCALE GENOMIC DNA]</scope>
    <source>
        <strain evidence="1 2">175</strain>
    </source>
</reference>
<dbReference type="STRING" id="1760988.SAMN02949497_2726"/>
<keyword evidence="2" id="KW-1185">Reference proteome</keyword>
<name>A0A1Y6D3E6_9GAMM</name>
<evidence type="ECO:0008006" key="3">
    <source>
        <dbReference type="Google" id="ProtNLM"/>
    </source>
</evidence>
<proteinExistence type="predicted"/>
<evidence type="ECO:0000313" key="1">
    <source>
        <dbReference type="EMBL" id="SMF95363.1"/>
    </source>
</evidence>
<accession>A0A1Y6D3E6</accession>